<comment type="caution">
    <text evidence="1">The sequence shown here is derived from an EMBL/GenBank/DDBJ whole genome shotgun (WGS) entry which is preliminary data.</text>
</comment>
<gene>
    <name evidence="1" type="ORF">H2199_002545</name>
</gene>
<organism evidence="1 2">
    <name type="scientific">Coniosporium tulheliwenetii</name>
    <dbReference type="NCBI Taxonomy" id="3383036"/>
    <lineage>
        <taxon>Eukaryota</taxon>
        <taxon>Fungi</taxon>
        <taxon>Dikarya</taxon>
        <taxon>Ascomycota</taxon>
        <taxon>Pezizomycotina</taxon>
        <taxon>Dothideomycetes</taxon>
        <taxon>Dothideomycetes incertae sedis</taxon>
        <taxon>Coniosporium</taxon>
    </lineage>
</organism>
<protein>
    <submittedName>
        <fullName evidence="1">Uncharacterized protein</fullName>
    </submittedName>
</protein>
<evidence type="ECO:0000313" key="2">
    <source>
        <dbReference type="Proteomes" id="UP001172680"/>
    </source>
</evidence>
<keyword evidence="2" id="KW-1185">Reference proteome</keyword>
<name>A0ACC2ZGU1_9PEZI</name>
<dbReference type="Proteomes" id="UP001172680">
    <property type="component" value="Unassembled WGS sequence"/>
</dbReference>
<evidence type="ECO:0000313" key="1">
    <source>
        <dbReference type="EMBL" id="KAJ9646496.1"/>
    </source>
</evidence>
<sequence length="671" mass="75906">MLPSNAPPLPEELIEDVRATSRVLQERCGNRQHDVLDPEQFGFRKREASSPVENLYSESLPCYDVPELNLAQQLDRRSNEVIEKNSAVLWQNVHKCDAYRKYRSRQPKNSAEREQKWPEHMEAAFFTALVRWPPIGRRKIMHEGKLRGRNELIADSIEKWTGEARTRKQVSSHIQVLKPLFKEHPKGTYSLFSRFMKHMSKADSGYPGTRHPMSNSSRWSCSHVPRPSTSQYASVSQTLQLPLSFKGNTELPPPLNTLSSNAPRMAPNAFEPFDFEMFVQDRNKNPLRTFTKLHNNPQLPEVQLHEVRHWQKLFPVLESILANGSVASDTILSEASLELMTDPLPEGSELGIRSVFTSNYGLESYEDFECHTQIYDNGTQVDHSKSRIDYNADGSKRLGNLPLGSTWWAHRIVDLTRLLRAARRRDSAATQGTAHSGTLEASSSHLEEKVRESLRKLSAVQEVYAQPKGHYRQQRLLTICWKFRQANHGESGQTTWRNLLLPTPQIGEELEQRDPFNVPPLDFGSATASTVSQIFDQPPFKLDALSSMAMAGVSADIMAASLAPDMSNLVSEDQFSHHSQLPQDNGIDFTGGHINICMEPGVPMDGYQYTTPTMGYEQLGQYAQPWPVYDSVYEPRGMDGQGYLDGAEQMKDEGIVQSIEAMGDPWARLRG</sequence>
<reference evidence="1" key="1">
    <citation type="submission" date="2022-10" db="EMBL/GenBank/DDBJ databases">
        <title>Culturing micro-colonial fungi from biological soil crusts in the Mojave desert and describing Neophaeococcomyces mojavensis, and introducing the new genera and species Taxawa tesnikishii.</title>
        <authorList>
            <person name="Kurbessoian T."/>
            <person name="Stajich J.E."/>
        </authorList>
    </citation>
    <scope>NUCLEOTIDE SEQUENCE</scope>
    <source>
        <strain evidence="1">JES_115</strain>
    </source>
</reference>
<proteinExistence type="predicted"/>
<accession>A0ACC2ZGU1</accession>
<dbReference type="EMBL" id="JAPDRP010000006">
    <property type="protein sequence ID" value="KAJ9646496.1"/>
    <property type="molecule type" value="Genomic_DNA"/>
</dbReference>